<proteinExistence type="predicted"/>
<organism evidence="1 2">
    <name type="scientific">Thlaspi arvense</name>
    <name type="common">Field penny-cress</name>
    <dbReference type="NCBI Taxonomy" id="13288"/>
    <lineage>
        <taxon>Eukaryota</taxon>
        <taxon>Viridiplantae</taxon>
        <taxon>Streptophyta</taxon>
        <taxon>Embryophyta</taxon>
        <taxon>Tracheophyta</taxon>
        <taxon>Spermatophyta</taxon>
        <taxon>Magnoliopsida</taxon>
        <taxon>eudicotyledons</taxon>
        <taxon>Gunneridae</taxon>
        <taxon>Pentapetalae</taxon>
        <taxon>rosids</taxon>
        <taxon>malvids</taxon>
        <taxon>Brassicales</taxon>
        <taxon>Brassicaceae</taxon>
        <taxon>Thlaspideae</taxon>
        <taxon>Thlaspi</taxon>
    </lineage>
</organism>
<reference evidence="1 2" key="1">
    <citation type="submission" date="2022-03" db="EMBL/GenBank/DDBJ databases">
        <authorList>
            <person name="Nunn A."/>
            <person name="Chopra R."/>
            <person name="Nunn A."/>
            <person name="Contreras Garrido A."/>
        </authorList>
    </citation>
    <scope>NUCLEOTIDE SEQUENCE [LARGE SCALE GENOMIC DNA]</scope>
</reference>
<dbReference type="InterPro" id="IPR011009">
    <property type="entry name" value="Kinase-like_dom_sf"/>
</dbReference>
<dbReference type="Gene3D" id="3.30.200.20">
    <property type="entry name" value="Phosphorylase Kinase, domain 1"/>
    <property type="match status" value="1"/>
</dbReference>
<dbReference type="SUPFAM" id="SSF52833">
    <property type="entry name" value="Thioredoxin-like"/>
    <property type="match status" value="1"/>
</dbReference>
<accession>A0AAU9S644</accession>
<dbReference type="SUPFAM" id="SSF56112">
    <property type="entry name" value="Protein kinase-like (PK-like)"/>
    <property type="match status" value="1"/>
</dbReference>
<evidence type="ECO:0008006" key="3">
    <source>
        <dbReference type="Google" id="ProtNLM"/>
    </source>
</evidence>
<evidence type="ECO:0000313" key="2">
    <source>
        <dbReference type="Proteomes" id="UP000836841"/>
    </source>
</evidence>
<name>A0AAU9S644_THLAR</name>
<evidence type="ECO:0000313" key="1">
    <source>
        <dbReference type="EMBL" id="CAH2060563.1"/>
    </source>
</evidence>
<dbReference type="AlphaFoldDB" id="A0AAU9S644"/>
<keyword evidence="2" id="KW-1185">Reference proteome</keyword>
<dbReference type="Proteomes" id="UP000836841">
    <property type="component" value="Chromosome 4"/>
</dbReference>
<protein>
    <recommendedName>
        <fullName evidence="3">Thioredoxin domain-containing protein</fullName>
    </recommendedName>
</protein>
<sequence length="208" mass="23171">MGGAVKDIASKLELDNSRQSGAPVVLHFWASWCDASKQMDQVFSHLATDFPRAHFFRDLLCPGDAEHYSLFINCGGSRAKIEKDTYVEDLNGRGSSTFSSVSETWGYSSSGIWGNLLKRDFNIAEFQGYLGGKEEDENEELRGLDLQMGSFTLKQIKRTTSNFDPENKIGEGGFGPVYKSSRSKLHTPVLLIPITNSSKVEYQLGWEP</sequence>
<gene>
    <name evidence="1" type="ORF">TAV2_LOCUS12556</name>
</gene>
<dbReference type="EMBL" id="OU466860">
    <property type="protein sequence ID" value="CAH2060563.1"/>
    <property type="molecule type" value="Genomic_DNA"/>
</dbReference>
<dbReference type="InterPro" id="IPR036249">
    <property type="entry name" value="Thioredoxin-like_sf"/>
</dbReference>
<dbReference type="Gene3D" id="3.40.30.10">
    <property type="entry name" value="Glutaredoxin"/>
    <property type="match status" value="1"/>
</dbReference>